<dbReference type="SUPFAM" id="SSF52540">
    <property type="entry name" value="P-loop containing nucleoside triphosphate hydrolases"/>
    <property type="match status" value="1"/>
</dbReference>
<dbReference type="GO" id="GO:0046872">
    <property type="term" value="F:metal ion binding"/>
    <property type="evidence" value="ECO:0007669"/>
    <property type="project" value="UniProtKB-KW"/>
</dbReference>
<feature type="region of interest" description="Disordered" evidence="16">
    <location>
        <begin position="1377"/>
        <end position="1401"/>
    </location>
</feature>
<accession>A0A139I1N4</accession>
<evidence type="ECO:0000313" key="22">
    <source>
        <dbReference type="Proteomes" id="UP000073492"/>
    </source>
</evidence>
<dbReference type="PANTHER" id="PTHR14950">
    <property type="entry name" value="DICER-RELATED"/>
    <property type="match status" value="1"/>
</dbReference>
<gene>
    <name evidence="21" type="ORF">AC579_5406</name>
</gene>
<dbReference type="Pfam" id="PF03368">
    <property type="entry name" value="Dicer_dimer"/>
    <property type="match status" value="1"/>
</dbReference>
<dbReference type="Gene3D" id="3.40.50.300">
    <property type="entry name" value="P-loop containing nucleotide triphosphate hydrolases"/>
    <property type="match status" value="2"/>
</dbReference>
<dbReference type="Gene3D" id="1.10.1520.10">
    <property type="entry name" value="Ribonuclease III domain"/>
    <property type="match status" value="2"/>
</dbReference>
<dbReference type="STRING" id="113226.A0A139I1N4"/>
<keyword evidence="10" id="KW-0460">Magnesium</keyword>
<keyword evidence="4" id="KW-0479">Metal-binding</keyword>
<keyword evidence="7" id="KW-0378">Hydrolase</keyword>
<evidence type="ECO:0000259" key="20">
    <source>
        <dbReference type="PROSITE" id="PS51327"/>
    </source>
</evidence>
<keyword evidence="9" id="KW-0067">ATP-binding</keyword>
<dbReference type="GO" id="GO:0030422">
    <property type="term" value="P:siRNA processing"/>
    <property type="evidence" value="ECO:0007669"/>
    <property type="project" value="TreeGrafter"/>
</dbReference>
<dbReference type="GO" id="GO:0050688">
    <property type="term" value="P:regulation of defense response to virus"/>
    <property type="evidence" value="ECO:0007669"/>
    <property type="project" value="UniProtKB-KW"/>
</dbReference>
<dbReference type="InterPro" id="IPR027417">
    <property type="entry name" value="P-loop_NTPase"/>
</dbReference>
<feature type="region of interest" description="Disordered" evidence="16">
    <location>
        <begin position="1"/>
        <end position="20"/>
    </location>
</feature>
<evidence type="ECO:0000256" key="15">
    <source>
        <dbReference type="PROSITE-ProRule" id="PRU00657"/>
    </source>
</evidence>
<dbReference type="SMART" id="SM00487">
    <property type="entry name" value="DEXDc"/>
    <property type="match status" value="1"/>
</dbReference>
<dbReference type="GO" id="GO:0051607">
    <property type="term" value="P:defense response to virus"/>
    <property type="evidence" value="ECO:0007669"/>
    <property type="project" value="UniProtKB-KW"/>
</dbReference>
<dbReference type="GO" id="GO:0004525">
    <property type="term" value="F:ribonuclease III activity"/>
    <property type="evidence" value="ECO:0007669"/>
    <property type="project" value="InterPro"/>
</dbReference>
<keyword evidence="12" id="KW-0051">Antiviral defense</keyword>
<feature type="domain" description="RNase III" evidence="17">
    <location>
        <begin position="919"/>
        <end position="1048"/>
    </location>
</feature>
<keyword evidence="11 15" id="KW-0694">RNA-binding</keyword>
<dbReference type="PROSITE" id="PS51327">
    <property type="entry name" value="DICER_DSRBF"/>
    <property type="match status" value="1"/>
</dbReference>
<dbReference type="Gene3D" id="3.30.160.380">
    <property type="entry name" value="Dicer dimerisation domain"/>
    <property type="match status" value="1"/>
</dbReference>
<keyword evidence="8" id="KW-0347">Helicase</keyword>
<dbReference type="PANTHER" id="PTHR14950:SF37">
    <property type="entry name" value="ENDORIBONUCLEASE DICER"/>
    <property type="match status" value="1"/>
</dbReference>
<dbReference type="CDD" id="cd18802">
    <property type="entry name" value="SF2_C_dicer"/>
    <property type="match status" value="1"/>
</dbReference>
<dbReference type="CDD" id="cd00593">
    <property type="entry name" value="RIBOc"/>
    <property type="match status" value="2"/>
</dbReference>
<protein>
    <recommendedName>
        <fullName evidence="23">Dicer-like protein 2</fullName>
    </recommendedName>
</protein>
<feature type="compositionally biased region" description="Polar residues" evidence="16">
    <location>
        <begin position="10"/>
        <end position="20"/>
    </location>
</feature>
<dbReference type="InterPro" id="IPR001650">
    <property type="entry name" value="Helicase_C-like"/>
</dbReference>
<evidence type="ECO:0000256" key="9">
    <source>
        <dbReference type="ARBA" id="ARBA00022840"/>
    </source>
</evidence>
<feature type="compositionally biased region" description="Basic and acidic residues" evidence="16">
    <location>
        <begin position="1380"/>
        <end position="1393"/>
    </location>
</feature>
<dbReference type="Proteomes" id="UP000073492">
    <property type="component" value="Unassembled WGS sequence"/>
</dbReference>
<proteinExistence type="inferred from homology"/>
<evidence type="ECO:0000256" key="14">
    <source>
        <dbReference type="ARBA" id="ARBA00025403"/>
    </source>
</evidence>
<dbReference type="GO" id="GO:0005737">
    <property type="term" value="C:cytoplasm"/>
    <property type="evidence" value="ECO:0007669"/>
    <property type="project" value="TreeGrafter"/>
</dbReference>
<sequence>MSSEHPHGRTAQTSYTSSQGIRLRSYQTEMLEASLQKNVIVAMDTGSGKTHIAVARIRLELERNDKLIWFLTPSKTLAEQQYHVLSAELSAYGVRLLTGADGCEKWSDRRLWSASLANIRVVVATPAILLDALTHAFMHMARLALCVFDEAHHCTKKHPMSSIMKLFYHPARERGESVPHILGLSASPVVSSKEGMLQAIESNLNAVTITPKQYRRELETFVHPPEVQNIVYTAPSDAPPGRLATALTDLARTYDLSTDPYVLELTEQDDEKSRKELEKTMMKRKTYCLDQLRALDIRAGFLLEQLGASMADWYVVACIRRFRSGLMSDCVVLPDLSEKEREHLARIFDRMLELAPATPDANRPDVTAKATELMKILVTHANPSLRCIIFVEQRVLVTVLAEWLRGVSELKDQYQIAAFVGTSTSTNRKISVADLVTLQDQTRDLEAFRCGEKNLMIATNVLEEGIDISACNLVICFDPPKNLVSFVQRRGRARQQHSKYFIFSKANDSGKANPWALLEAELKRLYSDDTRQLCEALESHLDKESKIYQVQSTQAVLTLDNAKSHLYHFCSVCISKAAGYVDLRPEFDTVQNHKTRLWTATVYLPAFVHPDLRSASSAESWSREDLSIKSAAFEACVALHKAGLLNDNLLPPFHEHEESGNDCQRSDHSTLVQGSNRLSAWQRLCLRSQSLTSWSRWEVILESKDTVIVNMDMWLPFMAVTESQAFKLHWNEETEYTARISPHSKTLHYLDAQQLDSLRRCTALVLQSVHSGRMTSKDNDFPILFQPQNIQGLDKWLLDFGGQDATIPFGSSAQSAGLVHVKSQPGRLFFLRSVSRAENEDRVLLTPFPKRKDFLHPVLATKTTTMAYTSVESVPASECTVDRMPARYALFAAFAPSIMHRLDVTSTAALLRTGILKDIDVKDADLVLSALCSPSAGESTDYNRLEYLGDQVLKHCAEIQVMAQHLKRPEAFLTSQRDKIVRNSTLAKAALQASLDEFIVSKPFTGAKWRPLLLSEMSGLDCGKREISTKTLADVVESLIGAAYLDGGMVKGLGCIKLLLPNEAWHPLPYCFDLLLSDLSPAAIHGLSLLERMIGHEFEHKQLLVEAITHVSCHYNKNGLSYERLEFLGDSVLDLVVTPRLFAHKRLLRHWELHQAHEALVNKYFLGYCCMNYAIEQDETEIVADADGSYKAILKLRKVHLHDFLRANAQTTQMRRLSVSKFEDLASRIAEGLQGGPNYPWSELVTLAPPKFFSDMVESVLGALYIDSRGDLGVCEDFVERLGIVQYMQRILDDHIDCLHPKERIGILADQESVRYSSKRLEAEGGGAKSWMCTIEVGGTKILAIDGCASKEEGEVKAADQACKVLEGRDAQLARTRKRKLEDRISTRPEHKAGKQAVNAG</sequence>
<keyword evidence="6" id="KW-0547">Nucleotide-binding</keyword>
<evidence type="ECO:0000256" key="3">
    <source>
        <dbReference type="ARBA" id="ARBA00022721"/>
    </source>
</evidence>
<evidence type="ECO:0008006" key="23">
    <source>
        <dbReference type="Google" id="ProtNLM"/>
    </source>
</evidence>
<dbReference type="SMART" id="SM00535">
    <property type="entry name" value="RIBOc"/>
    <property type="match status" value="2"/>
</dbReference>
<name>A0A139I1N4_9PEZI</name>
<evidence type="ECO:0000256" key="5">
    <source>
        <dbReference type="ARBA" id="ARBA00022737"/>
    </source>
</evidence>
<feature type="domain" description="Dicer dsRNA-binding fold" evidence="20">
    <location>
        <begin position="562"/>
        <end position="659"/>
    </location>
</feature>
<evidence type="ECO:0000259" key="17">
    <source>
        <dbReference type="PROSITE" id="PS50142"/>
    </source>
</evidence>
<evidence type="ECO:0000259" key="18">
    <source>
        <dbReference type="PROSITE" id="PS51192"/>
    </source>
</evidence>
<dbReference type="PROSITE" id="PS51192">
    <property type="entry name" value="HELICASE_ATP_BIND_1"/>
    <property type="match status" value="1"/>
</dbReference>
<dbReference type="SUPFAM" id="SSF69065">
    <property type="entry name" value="RNase III domain-like"/>
    <property type="match status" value="2"/>
</dbReference>
<reference evidence="21 22" key="1">
    <citation type="submission" date="2015-07" db="EMBL/GenBank/DDBJ databases">
        <title>Comparative genomics of the Sigatoka disease complex on banana suggests a link between parallel evolutionary changes in Pseudocercospora fijiensis and Pseudocercospora eumusae and increased virulence on the banana host.</title>
        <authorList>
            <person name="Chang T.-C."/>
            <person name="Salvucci A."/>
            <person name="Crous P.W."/>
            <person name="Stergiopoulos I."/>
        </authorList>
    </citation>
    <scope>NUCLEOTIDE SEQUENCE [LARGE SCALE GENOMIC DNA]</scope>
    <source>
        <strain evidence="21 22">CBS 116634</strain>
    </source>
</reference>
<keyword evidence="3" id="KW-0930">Antiviral protein</keyword>
<dbReference type="GO" id="GO:0004386">
    <property type="term" value="F:helicase activity"/>
    <property type="evidence" value="ECO:0007669"/>
    <property type="project" value="UniProtKB-KW"/>
</dbReference>
<evidence type="ECO:0000256" key="7">
    <source>
        <dbReference type="ARBA" id="ARBA00022801"/>
    </source>
</evidence>
<dbReference type="PROSITE" id="PS50142">
    <property type="entry name" value="RNASE_3_2"/>
    <property type="match status" value="2"/>
</dbReference>
<evidence type="ECO:0000256" key="11">
    <source>
        <dbReference type="ARBA" id="ARBA00022884"/>
    </source>
</evidence>
<dbReference type="Pfam" id="PF00271">
    <property type="entry name" value="Helicase_C"/>
    <property type="match status" value="1"/>
</dbReference>
<evidence type="ECO:0000256" key="2">
    <source>
        <dbReference type="ARBA" id="ARBA00001946"/>
    </source>
</evidence>
<evidence type="ECO:0000256" key="8">
    <source>
        <dbReference type="ARBA" id="ARBA00022806"/>
    </source>
</evidence>
<organism evidence="21 22">
    <name type="scientific">Pseudocercospora musae</name>
    <dbReference type="NCBI Taxonomy" id="113226"/>
    <lineage>
        <taxon>Eukaryota</taxon>
        <taxon>Fungi</taxon>
        <taxon>Dikarya</taxon>
        <taxon>Ascomycota</taxon>
        <taxon>Pezizomycotina</taxon>
        <taxon>Dothideomycetes</taxon>
        <taxon>Dothideomycetidae</taxon>
        <taxon>Mycosphaerellales</taxon>
        <taxon>Mycosphaerellaceae</taxon>
        <taxon>Pseudocercospora</taxon>
    </lineage>
</organism>
<comment type="cofactor">
    <cofactor evidence="2">
        <name>Mg(2+)</name>
        <dbReference type="ChEBI" id="CHEBI:18420"/>
    </cofactor>
</comment>
<dbReference type="SMART" id="SM00490">
    <property type="entry name" value="HELICc"/>
    <property type="match status" value="1"/>
</dbReference>
<evidence type="ECO:0000313" key="21">
    <source>
        <dbReference type="EMBL" id="KXT08533.1"/>
    </source>
</evidence>
<evidence type="ECO:0000259" key="19">
    <source>
        <dbReference type="PROSITE" id="PS51194"/>
    </source>
</evidence>
<dbReference type="GO" id="GO:0005634">
    <property type="term" value="C:nucleus"/>
    <property type="evidence" value="ECO:0007669"/>
    <property type="project" value="TreeGrafter"/>
</dbReference>
<evidence type="ECO:0000256" key="10">
    <source>
        <dbReference type="ARBA" id="ARBA00022842"/>
    </source>
</evidence>
<dbReference type="InterPro" id="IPR014001">
    <property type="entry name" value="Helicase_ATP-bd"/>
</dbReference>
<evidence type="ECO:0000256" key="12">
    <source>
        <dbReference type="ARBA" id="ARBA00023118"/>
    </source>
</evidence>
<keyword evidence="22" id="KW-1185">Reference proteome</keyword>
<evidence type="ECO:0000256" key="6">
    <source>
        <dbReference type="ARBA" id="ARBA00022741"/>
    </source>
</evidence>
<feature type="domain" description="RNase III" evidence="17">
    <location>
        <begin position="1087"/>
        <end position="1269"/>
    </location>
</feature>
<evidence type="ECO:0000256" key="4">
    <source>
        <dbReference type="ARBA" id="ARBA00022723"/>
    </source>
</evidence>
<dbReference type="InterPro" id="IPR036389">
    <property type="entry name" value="RNase_III_sf"/>
</dbReference>
<dbReference type="EMBL" id="LFZO01000434">
    <property type="protein sequence ID" value="KXT08533.1"/>
    <property type="molecule type" value="Genomic_DNA"/>
</dbReference>
<dbReference type="PROSITE" id="PS51194">
    <property type="entry name" value="HELICASE_CTER"/>
    <property type="match status" value="1"/>
</dbReference>
<evidence type="ECO:0000256" key="16">
    <source>
        <dbReference type="SAM" id="MobiDB-lite"/>
    </source>
</evidence>
<dbReference type="Pfam" id="PF00636">
    <property type="entry name" value="Ribonuclease_3"/>
    <property type="match status" value="2"/>
</dbReference>
<evidence type="ECO:0000256" key="1">
    <source>
        <dbReference type="ARBA" id="ARBA00001936"/>
    </source>
</evidence>
<dbReference type="GO" id="GO:0003723">
    <property type="term" value="F:RNA binding"/>
    <property type="evidence" value="ECO:0007669"/>
    <property type="project" value="UniProtKB-UniRule"/>
</dbReference>
<dbReference type="InterPro" id="IPR000999">
    <property type="entry name" value="RNase_III_dom"/>
</dbReference>
<dbReference type="PROSITE" id="PS00517">
    <property type="entry name" value="RNASE_3_1"/>
    <property type="match status" value="1"/>
</dbReference>
<dbReference type="InterPro" id="IPR005034">
    <property type="entry name" value="Dicer_dimerisation"/>
</dbReference>
<dbReference type="FunFam" id="1.10.1520.10:FF:000032">
    <property type="entry name" value="Dicer-like protein 2"/>
    <property type="match status" value="1"/>
</dbReference>
<keyword evidence="5" id="KW-0677">Repeat</keyword>
<dbReference type="GO" id="GO:0005524">
    <property type="term" value="F:ATP binding"/>
    <property type="evidence" value="ECO:0007669"/>
    <property type="project" value="UniProtKB-KW"/>
</dbReference>
<feature type="domain" description="Helicase C-terminal" evidence="19">
    <location>
        <begin position="372"/>
        <end position="545"/>
    </location>
</feature>
<comment type="function">
    <text evidence="14">Dicer-like endonuclease involved in cleaving double-stranded RNA in the RNA interference (RNAi) pathway. Produces 21 to 25 bp dsRNAs (siRNAs) which target the selective destruction of homologous RNAs leading to sequence-specific suppression of gene expression, called post-transcriptional gene silencing (PTGS). Part of a broad host defense response against viral infection and transposons.</text>
</comment>
<comment type="cofactor">
    <cofactor evidence="1">
        <name>Mn(2+)</name>
        <dbReference type="ChEBI" id="CHEBI:29035"/>
    </cofactor>
</comment>
<evidence type="ECO:0000256" key="13">
    <source>
        <dbReference type="ARBA" id="ARBA00023211"/>
    </source>
</evidence>
<dbReference type="OrthoDB" id="416741at2759"/>
<keyword evidence="13" id="KW-0464">Manganese</keyword>
<comment type="caution">
    <text evidence="21">The sequence shown here is derived from an EMBL/GenBank/DDBJ whole genome shotgun (WGS) entry which is preliminary data.</text>
</comment>
<feature type="domain" description="Helicase ATP-binding" evidence="18">
    <location>
        <begin position="30"/>
        <end position="206"/>
    </location>
</feature>
<dbReference type="InterPro" id="IPR038248">
    <property type="entry name" value="Dicer_dimer_sf"/>
</dbReference>
<dbReference type="InterPro" id="IPR011545">
    <property type="entry name" value="DEAD/DEAH_box_helicase_dom"/>
</dbReference>
<dbReference type="Pfam" id="PF00270">
    <property type="entry name" value="DEAD"/>
    <property type="match status" value="1"/>
</dbReference>
<comment type="similarity">
    <text evidence="15">Belongs to the helicase family. Dicer subfamily.</text>
</comment>